<reference evidence="6 7" key="1">
    <citation type="submission" date="2020-08" db="EMBL/GenBank/DDBJ databases">
        <title>Genomic Encyclopedia of Type Strains, Phase III (KMG-III): the genomes of soil and plant-associated and newly described type strains.</title>
        <authorList>
            <person name="Whitman W."/>
        </authorList>
    </citation>
    <scope>NUCLEOTIDE SEQUENCE [LARGE SCALE GENOMIC DNA]</scope>
    <source>
        <strain evidence="6 7">CECT 8280</strain>
    </source>
</reference>
<feature type="transmembrane region" description="Helical" evidence="5">
    <location>
        <begin position="96"/>
        <end position="118"/>
    </location>
</feature>
<keyword evidence="3 5" id="KW-1133">Transmembrane helix</keyword>
<evidence type="ECO:0000313" key="6">
    <source>
        <dbReference type="EMBL" id="MBB3164734.1"/>
    </source>
</evidence>
<organism evidence="6 7">
    <name type="scientific">Rhizobium laguerreae</name>
    <dbReference type="NCBI Taxonomy" id="1076926"/>
    <lineage>
        <taxon>Bacteria</taxon>
        <taxon>Pseudomonadati</taxon>
        <taxon>Pseudomonadota</taxon>
        <taxon>Alphaproteobacteria</taxon>
        <taxon>Hyphomicrobiales</taxon>
        <taxon>Rhizobiaceae</taxon>
        <taxon>Rhizobium/Agrobacterium group</taxon>
        <taxon>Rhizobium</taxon>
    </lineage>
</organism>
<proteinExistence type="predicted"/>
<protein>
    <submittedName>
        <fullName evidence="6">Oxidoreductase</fullName>
    </submittedName>
</protein>
<evidence type="ECO:0000313" key="7">
    <source>
        <dbReference type="Proteomes" id="UP000542811"/>
    </source>
</evidence>
<comment type="subcellular location">
    <subcellularLocation>
        <location evidence="1">Membrane</location>
        <topology evidence="1">Multi-pass membrane protein</topology>
    </subcellularLocation>
</comment>
<evidence type="ECO:0000256" key="4">
    <source>
        <dbReference type="ARBA" id="ARBA00023136"/>
    </source>
</evidence>
<dbReference type="Pfam" id="PF07681">
    <property type="entry name" value="DoxX"/>
    <property type="match status" value="1"/>
</dbReference>
<keyword evidence="7" id="KW-1185">Reference proteome</keyword>
<keyword evidence="4 5" id="KW-0472">Membrane</keyword>
<evidence type="ECO:0000256" key="2">
    <source>
        <dbReference type="ARBA" id="ARBA00022692"/>
    </source>
</evidence>
<evidence type="ECO:0000256" key="3">
    <source>
        <dbReference type="ARBA" id="ARBA00022989"/>
    </source>
</evidence>
<dbReference type="InterPro" id="IPR032808">
    <property type="entry name" value="DoxX"/>
</dbReference>
<name>A0ABR6GEM8_9HYPH</name>
<sequence length="176" mass="19012">MPPLPQPRCLRLNHPQLGRICAAGRRGTLHFRKLRQSLALDGELRRGRRFNMQGDAAFVMLALGRLLLGGLYVAGGIQHFFVIVPLTDAIEARGIPFAKGVLLLGSMFQIVVGILLMLGLFVTAAAFGLIVFTLAATIMLLNFWDMQGTARDSAINTWKINMAIIGGLLIAAAGAM</sequence>
<dbReference type="Proteomes" id="UP000542811">
    <property type="component" value="Unassembled WGS sequence"/>
</dbReference>
<accession>A0ABR6GEM8</accession>
<evidence type="ECO:0000256" key="1">
    <source>
        <dbReference type="ARBA" id="ARBA00004141"/>
    </source>
</evidence>
<feature type="transmembrane region" description="Helical" evidence="5">
    <location>
        <begin position="124"/>
        <end position="144"/>
    </location>
</feature>
<evidence type="ECO:0000256" key="5">
    <source>
        <dbReference type="SAM" id="Phobius"/>
    </source>
</evidence>
<dbReference type="EMBL" id="JACHXX010000008">
    <property type="protein sequence ID" value="MBB3164734.1"/>
    <property type="molecule type" value="Genomic_DNA"/>
</dbReference>
<feature type="transmembrane region" description="Helical" evidence="5">
    <location>
        <begin position="56"/>
        <end position="84"/>
    </location>
</feature>
<gene>
    <name evidence="6" type="ORF">FHS25_005237</name>
</gene>
<feature type="transmembrane region" description="Helical" evidence="5">
    <location>
        <begin position="156"/>
        <end position="175"/>
    </location>
</feature>
<keyword evidence="2 5" id="KW-0812">Transmembrane</keyword>
<comment type="caution">
    <text evidence="6">The sequence shown here is derived from an EMBL/GenBank/DDBJ whole genome shotgun (WGS) entry which is preliminary data.</text>
</comment>